<sequence length="43" mass="4763">MAFFTALGGVNLKELLEDATDEGGKQLLDFNDTMGDRIQVFLE</sequence>
<organism evidence="1 2">
    <name type="scientific">Rubroshorea leprosula</name>
    <dbReference type="NCBI Taxonomy" id="152421"/>
    <lineage>
        <taxon>Eukaryota</taxon>
        <taxon>Viridiplantae</taxon>
        <taxon>Streptophyta</taxon>
        <taxon>Embryophyta</taxon>
        <taxon>Tracheophyta</taxon>
        <taxon>Spermatophyta</taxon>
        <taxon>Magnoliopsida</taxon>
        <taxon>eudicotyledons</taxon>
        <taxon>Gunneridae</taxon>
        <taxon>Pentapetalae</taxon>
        <taxon>rosids</taxon>
        <taxon>malvids</taxon>
        <taxon>Malvales</taxon>
        <taxon>Dipterocarpaceae</taxon>
        <taxon>Rubroshorea</taxon>
    </lineage>
</organism>
<name>A0AAV5KRJ3_9ROSI</name>
<accession>A0AAV5KRJ3</accession>
<comment type="caution">
    <text evidence="1">The sequence shown here is derived from an EMBL/GenBank/DDBJ whole genome shotgun (WGS) entry which is preliminary data.</text>
</comment>
<dbReference type="EMBL" id="BPVZ01000075">
    <property type="protein sequence ID" value="GKV27280.1"/>
    <property type="molecule type" value="Genomic_DNA"/>
</dbReference>
<evidence type="ECO:0000313" key="2">
    <source>
        <dbReference type="Proteomes" id="UP001054252"/>
    </source>
</evidence>
<dbReference type="Proteomes" id="UP001054252">
    <property type="component" value="Unassembled WGS sequence"/>
</dbReference>
<dbReference type="AlphaFoldDB" id="A0AAV5KRJ3"/>
<proteinExistence type="predicted"/>
<keyword evidence="2" id="KW-1185">Reference proteome</keyword>
<gene>
    <name evidence="1" type="ORF">SLEP1_g36467</name>
</gene>
<reference evidence="1 2" key="1">
    <citation type="journal article" date="2021" name="Commun. Biol.">
        <title>The genome of Shorea leprosula (Dipterocarpaceae) highlights the ecological relevance of drought in aseasonal tropical rainforests.</title>
        <authorList>
            <person name="Ng K.K.S."/>
            <person name="Kobayashi M.J."/>
            <person name="Fawcett J.A."/>
            <person name="Hatakeyama M."/>
            <person name="Paape T."/>
            <person name="Ng C.H."/>
            <person name="Ang C.C."/>
            <person name="Tnah L.H."/>
            <person name="Lee C.T."/>
            <person name="Nishiyama T."/>
            <person name="Sese J."/>
            <person name="O'Brien M.J."/>
            <person name="Copetti D."/>
            <person name="Mohd Noor M.I."/>
            <person name="Ong R.C."/>
            <person name="Putra M."/>
            <person name="Sireger I.Z."/>
            <person name="Indrioko S."/>
            <person name="Kosugi Y."/>
            <person name="Izuno A."/>
            <person name="Isagi Y."/>
            <person name="Lee S.L."/>
            <person name="Shimizu K.K."/>
        </authorList>
    </citation>
    <scope>NUCLEOTIDE SEQUENCE [LARGE SCALE GENOMIC DNA]</scope>
    <source>
        <strain evidence="1">214</strain>
    </source>
</reference>
<evidence type="ECO:0000313" key="1">
    <source>
        <dbReference type="EMBL" id="GKV27280.1"/>
    </source>
</evidence>
<protein>
    <submittedName>
        <fullName evidence="1">Uncharacterized protein</fullName>
    </submittedName>
</protein>